<keyword evidence="1" id="KW-0175">Coiled coil</keyword>
<evidence type="ECO:0000256" key="1">
    <source>
        <dbReference type="SAM" id="Coils"/>
    </source>
</evidence>
<name>A0AA43QFQ0_9LECA</name>
<sequence length="203" mass="24331">MPIGERKLEGWVRYFERLINDIDEKTEKSRQDIKMREVHVVHLTAVKSELKDVREDDEFLHKIEDAKFDIAKYQRRVEQEDLDIAWAIEKDGISQMWSDDERRGQAGTRYQHEQEMEDARRGKKDIEAIDDLDAAKFYLERFGERLERYATIWGYKRRSDDSQKYKDSRMAEAKKDLAKCNRRVADGERLMAEYKKKYDLNLG</sequence>
<proteinExistence type="predicted"/>
<reference evidence="2" key="1">
    <citation type="journal article" date="2023" name="Genome Biol. Evol.">
        <title>First Whole Genome Sequence and Flow Cytometry Genome Size Data for the Lichen-Forming Fungus Ramalina farinacea (Ascomycota).</title>
        <authorList>
            <person name="Llewellyn T."/>
            <person name="Mian S."/>
            <person name="Hill R."/>
            <person name="Leitch I.J."/>
            <person name="Gaya E."/>
        </authorList>
    </citation>
    <scope>NUCLEOTIDE SEQUENCE</scope>
    <source>
        <strain evidence="2">LIQ254RAFAR</strain>
    </source>
</reference>
<dbReference type="Proteomes" id="UP001161017">
    <property type="component" value="Unassembled WGS sequence"/>
</dbReference>
<organism evidence="2 3">
    <name type="scientific">Ramalina farinacea</name>
    <dbReference type="NCBI Taxonomy" id="258253"/>
    <lineage>
        <taxon>Eukaryota</taxon>
        <taxon>Fungi</taxon>
        <taxon>Dikarya</taxon>
        <taxon>Ascomycota</taxon>
        <taxon>Pezizomycotina</taxon>
        <taxon>Lecanoromycetes</taxon>
        <taxon>OSLEUM clade</taxon>
        <taxon>Lecanoromycetidae</taxon>
        <taxon>Lecanorales</taxon>
        <taxon>Lecanorineae</taxon>
        <taxon>Ramalinaceae</taxon>
        <taxon>Ramalina</taxon>
    </lineage>
</organism>
<dbReference type="EMBL" id="JAPUFD010000002">
    <property type="protein sequence ID" value="MDI1485712.1"/>
    <property type="molecule type" value="Genomic_DNA"/>
</dbReference>
<accession>A0AA43QFQ0</accession>
<protein>
    <submittedName>
        <fullName evidence="2">Uncharacterized protein</fullName>
    </submittedName>
</protein>
<comment type="caution">
    <text evidence="2">The sequence shown here is derived from an EMBL/GenBank/DDBJ whole genome shotgun (WGS) entry which is preliminary data.</text>
</comment>
<keyword evidence="3" id="KW-1185">Reference proteome</keyword>
<evidence type="ECO:0000313" key="2">
    <source>
        <dbReference type="EMBL" id="MDI1485712.1"/>
    </source>
</evidence>
<gene>
    <name evidence="2" type="ORF">OHK93_003901</name>
</gene>
<dbReference type="AlphaFoldDB" id="A0AA43QFQ0"/>
<evidence type="ECO:0000313" key="3">
    <source>
        <dbReference type="Proteomes" id="UP001161017"/>
    </source>
</evidence>
<feature type="coiled-coil region" evidence="1">
    <location>
        <begin position="170"/>
        <end position="197"/>
    </location>
</feature>